<dbReference type="GO" id="GO:0003962">
    <property type="term" value="F:cystathionine gamma-synthase activity"/>
    <property type="evidence" value="ECO:0007669"/>
    <property type="project" value="TreeGrafter"/>
</dbReference>
<evidence type="ECO:0000313" key="5">
    <source>
        <dbReference type="Proteomes" id="UP001149165"/>
    </source>
</evidence>
<evidence type="ECO:0008006" key="6">
    <source>
        <dbReference type="Google" id="ProtNLM"/>
    </source>
</evidence>
<accession>A0A9W9G7S0</accession>
<dbReference type="SUPFAM" id="SSF53383">
    <property type="entry name" value="PLP-dependent transferases"/>
    <property type="match status" value="1"/>
</dbReference>
<dbReference type="Gene3D" id="3.40.640.10">
    <property type="entry name" value="Type I PLP-dependent aspartate aminotransferase-like (Major domain)"/>
    <property type="match status" value="1"/>
</dbReference>
<comment type="caution">
    <text evidence="4">The sequence shown here is derived from an EMBL/GenBank/DDBJ whole genome shotgun (WGS) entry which is preliminary data.</text>
</comment>
<keyword evidence="2 3" id="KW-0663">Pyridoxal phosphate</keyword>
<evidence type="ECO:0000256" key="3">
    <source>
        <dbReference type="RuleBase" id="RU362118"/>
    </source>
</evidence>
<dbReference type="InterPro" id="IPR015422">
    <property type="entry name" value="PyrdxlP-dep_Trfase_small"/>
</dbReference>
<dbReference type="Gene3D" id="3.90.1150.10">
    <property type="entry name" value="Aspartate Aminotransferase, domain 1"/>
    <property type="match status" value="1"/>
</dbReference>
<reference evidence="4" key="2">
    <citation type="journal article" date="2023" name="IMA Fungus">
        <title>Comparative genomic study of the Penicillium genus elucidates a diverse pangenome and 15 lateral gene transfer events.</title>
        <authorList>
            <person name="Petersen C."/>
            <person name="Sorensen T."/>
            <person name="Nielsen M.R."/>
            <person name="Sondergaard T.E."/>
            <person name="Sorensen J.L."/>
            <person name="Fitzpatrick D.A."/>
            <person name="Frisvad J.C."/>
            <person name="Nielsen K.L."/>
        </authorList>
    </citation>
    <scope>NUCLEOTIDE SEQUENCE</scope>
    <source>
        <strain evidence="4">IBT 30069</strain>
    </source>
</reference>
<dbReference type="PANTHER" id="PTHR42699:SF1">
    <property type="entry name" value="CYSTATHIONINE GAMMA-SYNTHASE-RELATED"/>
    <property type="match status" value="1"/>
</dbReference>
<dbReference type="OrthoDB" id="10047078at2759"/>
<evidence type="ECO:0000313" key="4">
    <source>
        <dbReference type="EMBL" id="KAJ5112957.1"/>
    </source>
</evidence>
<dbReference type="EMBL" id="JAPQKH010000002">
    <property type="protein sequence ID" value="KAJ5112957.1"/>
    <property type="molecule type" value="Genomic_DNA"/>
</dbReference>
<dbReference type="PANTHER" id="PTHR42699">
    <property type="match status" value="1"/>
</dbReference>
<dbReference type="InterPro" id="IPR015421">
    <property type="entry name" value="PyrdxlP-dep_Trfase_major"/>
</dbReference>
<dbReference type="GO" id="GO:0019346">
    <property type="term" value="P:transsulfuration"/>
    <property type="evidence" value="ECO:0007669"/>
    <property type="project" value="InterPro"/>
</dbReference>
<name>A0A9W9G7S0_9EURO</name>
<dbReference type="InterPro" id="IPR000277">
    <property type="entry name" value="Cys/Met-Metab_PyrdxlP-dep_enz"/>
</dbReference>
<gene>
    <name evidence="4" type="ORF">N7456_001491</name>
</gene>
<dbReference type="GO" id="GO:0030170">
    <property type="term" value="F:pyridoxal phosphate binding"/>
    <property type="evidence" value="ECO:0007669"/>
    <property type="project" value="InterPro"/>
</dbReference>
<reference evidence="4" key="1">
    <citation type="submission" date="2022-11" db="EMBL/GenBank/DDBJ databases">
        <authorList>
            <person name="Petersen C."/>
        </authorList>
    </citation>
    <scope>NUCLEOTIDE SEQUENCE</scope>
    <source>
        <strain evidence="4">IBT 30069</strain>
    </source>
</reference>
<dbReference type="Proteomes" id="UP001149165">
    <property type="component" value="Unassembled WGS sequence"/>
</dbReference>
<proteinExistence type="inferred from homology"/>
<evidence type="ECO:0000256" key="2">
    <source>
        <dbReference type="ARBA" id="ARBA00022898"/>
    </source>
</evidence>
<protein>
    <recommendedName>
        <fullName evidence="6">Cystathionine gamma-synthase</fullName>
    </recommendedName>
</protein>
<dbReference type="InterPro" id="IPR015424">
    <property type="entry name" value="PyrdxlP-dep_Trfase"/>
</dbReference>
<evidence type="ECO:0000256" key="1">
    <source>
        <dbReference type="ARBA" id="ARBA00001933"/>
    </source>
</evidence>
<comment type="cofactor">
    <cofactor evidence="1 3">
        <name>pyridoxal 5'-phosphate</name>
        <dbReference type="ChEBI" id="CHEBI:597326"/>
    </cofactor>
</comment>
<organism evidence="4 5">
    <name type="scientific">Penicillium angulare</name>
    <dbReference type="NCBI Taxonomy" id="116970"/>
    <lineage>
        <taxon>Eukaryota</taxon>
        <taxon>Fungi</taxon>
        <taxon>Dikarya</taxon>
        <taxon>Ascomycota</taxon>
        <taxon>Pezizomycotina</taxon>
        <taxon>Eurotiomycetes</taxon>
        <taxon>Eurotiomycetidae</taxon>
        <taxon>Eurotiales</taxon>
        <taxon>Aspergillaceae</taxon>
        <taxon>Penicillium</taxon>
    </lineage>
</organism>
<dbReference type="AlphaFoldDB" id="A0A9W9G7S0"/>
<dbReference type="InterPro" id="IPR051750">
    <property type="entry name" value="Trans-sulfuration_enzymes"/>
</dbReference>
<sequence>MTVSVTTPAISPPRMLPLGTSQPPGDKYMLRQLACLYQLGTRSPADPVATSGWLRNCRQIIQGKLRFGVSSTVKQLASAVLERCTIPEEQMHCLVFSSKHAAKRCIVFLQEHHKPDTKPDVVSLYLSSDAISPISTNWDRFYAVIYSADATVAANEFWSIFGDGMSSRHAEFCLQLWLYTCSESRNELLRSYTSTRTDTDTGTDTDKIPILMLKSLDAEKEAKAEIKDRIAKLIVSDNPDFKVNPPSARDVFLYTNGMSAISAVARALVPEKKEASEAVVFGWPYAETPKCVGNSGYERFTIYSQGTTDELDQLEASLALGSRIRVLFCEVPSNPRLRTPDLHRIRSLAAQYDFVVVCDETLGTFVNVDILPYVDVAITSLTKIFNGAGNAMGGSTVVNPQSRYYSEVHAKLTATYEDLLFPTEALVLAENSRDFQVRVRKSSANAQTLATFLSSHPSIESVLYPSLIPTRELYDRYRRKDGGYGYVLSLLFREPDDAIRFYDKLDMCKGPSIGTNFSLAIPYAQLAHVFDLDWAESQGIPKHIVRLSVGLESEDDLVKCVSRALEGLASP</sequence>
<dbReference type="Pfam" id="PF01053">
    <property type="entry name" value="Cys_Met_Meta_PP"/>
    <property type="match status" value="1"/>
</dbReference>
<comment type="similarity">
    <text evidence="3">Belongs to the trans-sulfuration enzymes family.</text>
</comment>
<keyword evidence="5" id="KW-1185">Reference proteome</keyword>